<evidence type="ECO:0000313" key="2">
    <source>
        <dbReference type="Proteomes" id="UP001206128"/>
    </source>
</evidence>
<accession>A0AAE3KI87</accession>
<protein>
    <recommendedName>
        <fullName evidence="3">DUF885 domain-containing protein</fullName>
    </recommendedName>
</protein>
<sequence length="397" mass="44274">MSEPVVREYLLLGLRIGRLVPGFVDCWFGDPRLARQVDDEPPADPAALAAHARALRADLPASGLSARRSRFLDGQLGALACTADRLAGVEVPFLAEVREYFGVEIEPTDVEVYAAIHDEIAELLPGSAPLLDRVTRFQEHDRVPAGQLVPAARAVSDRLRLRTRELFGLPEDESVAYEAVADRPWNAFNRYHGHYRSAIALNSDVRHRMAALPLLVTHEAYPGHHTEHCRKERVLVREQGHDEQTIALVNTPQCLMAEGIAEAALPAVLGAGWGRWTQDLLAELGLALDGELSELLLRRTTLLMAARQDAAILLHDRGADPDEVVAYLRRWMLVDEQRAAHAVRFLTDPLWRAYSTTYIEGSRRVRAWLDARPEDQSVADRYRTLLDEPLTPADLAV</sequence>
<keyword evidence="2" id="KW-1185">Reference proteome</keyword>
<dbReference type="RefSeq" id="WP_253774846.1">
    <property type="nucleotide sequence ID" value="NZ_JAMTCK010000011.1"/>
</dbReference>
<organism evidence="1 2">
    <name type="scientific">Goodfellowiella coeruleoviolacea</name>
    <dbReference type="NCBI Taxonomy" id="334858"/>
    <lineage>
        <taxon>Bacteria</taxon>
        <taxon>Bacillati</taxon>
        <taxon>Actinomycetota</taxon>
        <taxon>Actinomycetes</taxon>
        <taxon>Pseudonocardiales</taxon>
        <taxon>Pseudonocardiaceae</taxon>
        <taxon>Goodfellowiella</taxon>
    </lineage>
</organism>
<gene>
    <name evidence="1" type="ORF">LX83_004580</name>
</gene>
<evidence type="ECO:0008006" key="3">
    <source>
        <dbReference type="Google" id="ProtNLM"/>
    </source>
</evidence>
<proteinExistence type="predicted"/>
<dbReference type="AlphaFoldDB" id="A0AAE3KI87"/>
<name>A0AAE3KI87_9PSEU</name>
<comment type="caution">
    <text evidence="1">The sequence shown here is derived from an EMBL/GenBank/DDBJ whole genome shotgun (WGS) entry which is preliminary data.</text>
</comment>
<reference evidence="1" key="1">
    <citation type="submission" date="2022-06" db="EMBL/GenBank/DDBJ databases">
        <title>Genomic Encyclopedia of Archaeal and Bacterial Type Strains, Phase II (KMG-II): from individual species to whole genera.</title>
        <authorList>
            <person name="Goeker M."/>
        </authorList>
    </citation>
    <scope>NUCLEOTIDE SEQUENCE</scope>
    <source>
        <strain evidence="1">DSM 43935</strain>
    </source>
</reference>
<dbReference type="Proteomes" id="UP001206128">
    <property type="component" value="Unassembled WGS sequence"/>
</dbReference>
<dbReference type="EMBL" id="JAMTCK010000011">
    <property type="protein sequence ID" value="MCP2167707.1"/>
    <property type="molecule type" value="Genomic_DNA"/>
</dbReference>
<evidence type="ECO:0000313" key="1">
    <source>
        <dbReference type="EMBL" id="MCP2167707.1"/>
    </source>
</evidence>